<reference evidence="2" key="1">
    <citation type="journal article" date="2019" name="Int. J. Syst. Evol. Microbiol.">
        <title>The Global Catalogue of Microorganisms (GCM) 10K type strain sequencing project: providing services to taxonomists for standard genome sequencing and annotation.</title>
        <authorList>
            <consortium name="The Broad Institute Genomics Platform"/>
            <consortium name="The Broad Institute Genome Sequencing Center for Infectious Disease"/>
            <person name="Wu L."/>
            <person name="Ma J."/>
        </authorList>
    </citation>
    <scope>NUCLEOTIDE SEQUENCE [LARGE SCALE GENOMIC DNA]</scope>
    <source>
        <strain evidence="2">KCTC 42911</strain>
    </source>
</reference>
<gene>
    <name evidence="1" type="ORF">ACFORG_07955</name>
</gene>
<organism evidence="1 2">
    <name type="scientific">Lutimaribacter marinistellae</name>
    <dbReference type="NCBI Taxonomy" id="1820329"/>
    <lineage>
        <taxon>Bacteria</taxon>
        <taxon>Pseudomonadati</taxon>
        <taxon>Pseudomonadota</taxon>
        <taxon>Alphaproteobacteria</taxon>
        <taxon>Rhodobacterales</taxon>
        <taxon>Roseobacteraceae</taxon>
        <taxon>Lutimaribacter</taxon>
    </lineage>
</organism>
<comment type="caution">
    <text evidence="1">The sequence shown here is derived from an EMBL/GenBank/DDBJ whole genome shotgun (WGS) entry which is preliminary data.</text>
</comment>
<proteinExistence type="predicted"/>
<dbReference type="EMBL" id="JBHRXI010000006">
    <property type="protein sequence ID" value="MFC3613693.1"/>
    <property type="molecule type" value="Genomic_DNA"/>
</dbReference>
<protein>
    <submittedName>
        <fullName evidence="1">Uncharacterized protein</fullName>
    </submittedName>
</protein>
<accession>A0ABV7TH02</accession>
<name>A0ABV7TH02_9RHOB</name>
<evidence type="ECO:0000313" key="1">
    <source>
        <dbReference type="EMBL" id="MFC3613693.1"/>
    </source>
</evidence>
<dbReference type="Proteomes" id="UP001595629">
    <property type="component" value="Unassembled WGS sequence"/>
</dbReference>
<keyword evidence="2" id="KW-1185">Reference proteome</keyword>
<sequence length="365" mass="40271">MDIFERVMRAGGFAVAISAMLVMPGIAQQLGQVPGLRTQLAAVVDAQGFGQPVPAARIMIPAGWSTKGGVIWTPQDSCNPYGYNYEWQAGSPDETQGVFLLPMVRWVEQADGRGCPQKSIRDARGLLQWITEAVLPQARIIDYRARPDLVQEANLRGGRTDYGYGMSMTTTVDAGEVLIAFQDKGREMRASIAVAMMSWVSEMQGSYGMPGIRVAGGSSLPGFGAVAPDGQLDLRTVELIRRSITPDPEWSRRIAQHHRVIDRQNAKGAMDRSRIVSRTNSEISDIIHQGYQNRLNIRARGDREASEYYGGYETYNDPTTGGTIELDSGYRNAWQMNDGTFILTDDDNFNPADLNMLGQRLDVTQ</sequence>
<evidence type="ECO:0000313" key="2">
    <source>
        <dbReference type="Proteomes" id="UP001595629"/>
    </source>
</evidence>
<dbReference type="RefSeq" id="WP_386734880.1">
    <property type="nucleotide sequence ID" value="NZ_JBHRXI010000006.1"/>
</dbReference>